<evidence type="ECO:0000256" key="3">
    <source>
        <dbReference type="ARBA" id="ARBA00022763"/>
    </source>
</evidence>
<reference evidence="11" key="1">
    <citation type="journal article" date="2019" name="Int. J. Syst. Evol. Microbiol.">
        <title>The Global Catalogue of Microorganisms (GCM) 10K type strain sequencing project: providing services to taxonomists for standard genome sequencing and annotation.</title>
        <authorList>
            <consortium name="The Broad Institute Genomics Platform"/>
            <consortium name="The Broad Institute Genome Sequencing Center for Infectious Disease"/>
            <person name="Wu L."/>
            <person name="Ma J."/>
        </authorList>
    </citation>
    <scope>NUCLEOTIDE SEQUENCE [LARGE SCALE GENOMIC DNA]</scope>
    <source>
        <strain evidence="11">CCUG 63369</strain>
    </source>
</reference>
<accession>A0ABW3BKG2</accession>
<evidence type="ECO:0000256" key="6">
    <source>
        <dbReference type="ARBA" id="ARBA00023163"/>
    </source>
</evidence>
<evidence type="ECO:0000256" key="5">
    <source>
        <dbReference type="ARBA" id="ARBA00023125"/>
    </source>
</evidence>
<evidence type="ECO:0000256" key="4">
    <source>
        <dbReference type="ARBA" id="ARBA00023015"/>
    </source>
</evidence>
<evidence type="ECO:0000256" key="2">
    <source>
        <dbReference type="ARBA" id="ARBA00012000"/>
    </source>
</evidence>
<feature type="compositionally biased region" description="Low complexity" evidence="8">
    <location>
        <begin position="424"/>
        <end position="433"/>
    </location>
</feature>
<dbReference type="InterPro" id="IPR023170">
    <property type="entry name" value="HhH_base_excis_C"/>
</dbReference>
<dbReference type="PANTHER" id="PTHR43003">
    <property type="entry name" value="DNA-3-METHYLADENINE GLYCOSYLASE"/>
    <property type="match status" value="1"/>
</dbReference>
<dbReference type="InterPro" id="IPR051912">
    <property type="entry name" value="Alkylbase_DNA_Glycosylase/TA"/>
</dbReference>
<proteinExistence type="predicted"/>
<dbReference type="EMBL" id="JBHTHR010000795">
    <property type="protein sequence ID" value="MFD0803239.1"/>
    <property type="molecule type" value="Genomic_DNA"/>
</dbReference>
<dbReference type="Gene3D" id="1.10.1670.10">
    <property type="entry name" value="Helix-hairpin-Helix base-excision DNA repair enzymes (C-terminal)"/>
    <property type="match status" value="1"/>
</dbReference>
<dbReference type="PROSITE" id="PS01124">
    <property type="entry name" value="HTH_ARAC_FAMILY_2"/>
    <property type="match status" value="1"/>
</dbReference>
<sequence length="452" mass="47863">VAGLAARVGYSERQLNRMLGAELGAGPLALARAQRARTARVLIETTDLPMSDAAFAAGFSSIRQFNDTVREVFARSPSELRSLSAGAVRRLDAGSFGDGSAHAGTVTLRLPLRPPIDLDHLFGFLSARAVPGVEEFSDGVYRRVLTLPHGSGIVRISRGDADDHLWFRLCLDLLKDLGTAVQRCRGLLDLDTDPRSVAEVLGAEGSPLAGLVAARPGLRAPAGADPAEMAVRGVVGQQISISAARAVAGQLVERFGTPLAAPQGGLTRAFPSPEVLAGVSPQDLPMPAGRAKALIALSEALASGDIDLGPGTDRDETAARLRRLPGIGPWTSDYVRMRALGDPDVFLTTDLGVRRSLERLGRPGDPRSAGREAQPWRPWRSYATHHLWASGTTPLTPAARSAAGAPLHDEDGDDDRRSEHDPGRTAAGGSRAGTRARRSSGVRRSRRRDTSV</sequence>
<dbReference type="SMART" id="SM00478">
    <property type="entry name" value="ENDO3c"/>
    <property type="match status" value="1"/>
</dbReference>
<dbReference type="InterPro" id="IPR018060">
    <property type="entry name" value="HTH_AraC"/>
</dbReference>
<keyword evidence="5" id="KW-0238">DNA-binding</keyword>
<gene>
    <name evidence="10" type="ORF">ACFQZU_18205</name>
</gene>
<dbReference type="PANTHER" id="PTHR43003:SF13">
    <property type="entry name" value="DNA-3-METHYLADENINE GLYCOSYLASE 2"/>
    <property type="match status" value="1"/>
</dbReference>
<dbReference type="SUPFAM" id="SSF55945">
    <property type="entry name" value="TATA-box binding protein-like"/>
    <property type="match status" value="1"/>
</dbReference>
<dbReference type="InterPro" id="IPR018062">
    <property type="entry name" value="HTH_AraC-typ_CS"/>
</dbReference>
<dbReference type="CDD" id="cd00056">
    <property type="entry name" value="ENDO3c"/>
    <property type="match status" value="1"/>
</dbReference>
<dbReference type="Pfam" id="PF12833">
    <property type="entry name" value="HTH_18"/>
    <property type="match status" value="1"/>
</dbReference>
<dbReference type="InterPro" id="IPR010316">
    <property type="entry name" value="AlkA_N"/>
</dbReference>
<keyword evidence="3" id="KW-0227">DNA damage</keyword>
<comment type="catalytic activity">
    <reaction evidence="1">
        <text>Hydrolysis of alkylated DNA, releasing 3-methyladenine, 3-methylguanine, 7-methylguanine and 7-methyladenine.</text>
        <dbReference type="EC" id="3.2.2.21"/>
    </reaction>
</comment>
<dbReference type="SUPFAM" id="SSF46689">
    <property type="entry name" value="Homeodomain-like"/>
    <property type="match status" value="1"/>
</dbReference>
<feature type="non-terminal residue" evidence="10">
    <location>
        <position position="1"/>
    </location>
</feature>
<dbReference type="InterPro" id="IPR011257">
    <property type="entry name" value="DNA_glycosylase"/>
</dbReference>
<dbReference type="EC" id="3.2.2.21" evidence="2"/>
<evidence type="ECO:0000256" key="8">
    <source>
        <dbReference type="SAM" id="MobiDB-lite"/>
    </source>
</evidence>
<dbReference type="InterPro" id="IPR003265">
    <property type="entry name" value="HhH-GPD_domain"/>
</dbReference>
<evidence type="ECO:0000313" key="11">
    <source>
        <dbReference type="Proteomes" id="UP001596956"/>
    </source>
</evidence>
<keyword evidence="11" id="KW-1185">Reference proteome</keyword>
<keyword evidence="4" id="KW-0805">Transcription regulation</keyword>
<protein>
    <recommendedName>
        <fullName evidence="2">DNA-3-methyladenine glycosylase II</fullName>
        <ecNumber evidence="2">3.2.2.21</ecNumber>
    </recommendedName>
</protein>
<evidence type="ECO:0000313" key="10">
    <source>
        <dbReference type="EMBL" id="MFD0803239.1"/>
    </source>
</evidence>
<name>A0ABW3BKG2_9ACTN</name>
<keyword evidence="6" id="KW-0804">Transcription</keyword>
<evidence type="ECO:0000259" key="9">
    <source>
        <dbReference type="PROSITE" id="PS01124"/>
    </source>
</evidence>
<dbReference type="Pfam" id="PF06029">
    <property type="entry name" value="AlkA_N"/>
    <property type="match status" value="1"/>
</dbReference>
<dbReference type="Gene3D" id="1.10.10.60">
    <property type="entry name" value="Homeodomain-like"/>
    <property type="match status" value="1"/>
</dbReference>
<feature type="compositionally biased region" description="Basic and acidic residues" evidence="8">
    <location>
        <begin position="414"/>
        <end position="423"/>
    </location>
</feature>
<dbReference type="SUPFAM" id="SSF48150">
    <property type="entry name" value="DNA-glycosylase"/>
    <property type="match status" value="1"/>
</dbReference>
<feature type="compositionally biased region" description="Basic residues" evidence="8">
    <location>
        <begin position="434"/>
        <end position="452"/>
    </location>
</feature>
<dbReference type="InterPro" id="IPR037046">
    <property type="entry name" value="AlkA_N_sf"/>
</dbReference>
<dbReference type="Proteomes" id="UP001596956">
    <property type="component" value="Unassembled WGS sequence"/>
</dbReference>
<dbReference type="SMART" id="SM00342">
    <property type="entry name" value="HTH_ARAC"/>
    <property type="match status" value="1"/>
</dbReference>
<comment type="caution">
    <text evidence="10">The sequence shown here is derived from an EMBL/GenBank/DDBJ whole genome shotgun (WGS) entry which is preliminary data.</text>
</comment>
<evidence type="ECO:0000256" key="7">
    <source>
        <dbReference type="ARBA" id="ARBA00023204"/>
    </source>
</evidence>
<dbReference type="SMART" id="SM01009">
    <property type="entry name" value="AlkA_N"/>
    <property type="match status" value="1"/>
</dbReference>
<dbReference type="InterPro" id="IPR009057">
    <property type="entry name" value="Homeodomain-like_sf"/>
</dbReference>
<dbReference type="Gene3D" id="1.10.340.30">
    <property type="entry name" value="Hypothetical protein, domain 2"/>
    <property type="match status" value="1"/>
</dbReference>
<evidence type="ECO:0000256" key="1">
    <source>
        <dbReference type="ARBA" id="ARBA00000086"/>
    </source>
</evidence>
<dbReference type="Gene3D" id="3.30.310.20">
    <property type="entry name" value="DNA-3-methyladenine glycosylase AlkA, N-terminal domain"/>
    <property type="match status" value="1"/>
</dbReference>
<feature type="domain" description="HTH araC/xylS-type" evidence="9">
    <location>
        <begin position="1"/>
        <end position="83"/>
    </location>
</feature>
<dbReference type="PROSITE" id="PS00041">
    <property type="entry name" value="HTH_ARAC_FAMILY_1"/>
    <property type="match status" value="1"/>
</dbReference>
<organism evidence="10 11">
    <name type="scientific">Streptomonospora algeriensis</name>
    <dbReference type="NCBI Taxonomy" id="995084"/>
    <lineage>
        <taxon>Bacteria</taxon>
        <taxon>Bacillati</taxon>
        <taxon>Actinomycetota</taxon>
        <taxon>Actinomycetes</taxon>
        <taxon>Streptosporangiales</taxon>
        <taxon>Nocardiopsidaceae</taxon>
        <taxon>Streptomonospora</taxon>
    </lineage>
</organism>
<keyword evidence="7" id="KW-0234">DNA repair</keyword>
<dbReference type="Pfam" id="PF00730">
    <property type="entry name" value="HhH-GPD"/>
    <property type="match status" value="1"/>
</dbReference>
<feature type="region of interest" description="Disordered" evidence="8">
    <location>
        <begin position="391"/>
        <end position="452"/>
    </location>
</feature>